<feature type="transmembrane region" description="Helical" evidence="8">
    <location>
        <begin position="435"/>
        <end position="459"/>
    </location>
</feature>
<feature type="transmembrane region" description="Helical" evidence="8">
    <location>
        <begin position="368"/>
        <end position="393"/>
    </location>
</feature>
<name>A0A1D3D0T9_9EIME</name>
<feature type="region of interest" description="Disordered" evidence="7">
    <location>
        <begin position="1"/>
        <end position="45"/>
    </location>
</feature>
<evidence type="ECO:0000256" key="6">
    <source>
        <dbReference type="ARBA" id="ARBA00023136"/>
    </source>
</evidence>
<comment type="caution">
    <text evidence="9">The sequence shown here is derived from an EMBL/GenBank/DDBJ whole genome shotgun (WGS) entry which is preliminary data.</text>
</comment>
<evidence type="ECO:0000256" key="3">
    <source>
        <dbReference type="ARBA" id="ARBA00022448"/>
    </source>
</evidence>
<dbReference type="GO" id="GO:0005337">
    <property type="term" value="F:nucleoside transmembrane transporter activity"/>
    <property type="evidence" value="ECO:0007669"/>
    <property type="project" value="InterPro"/>
</dbReference>
<dbReference type="InterPro" id="IPR002259">
    <property type="entry name" value="Eqnu_transpt"/>
</dbReference>
<evidence type="ECO:0008006" key="11">
    <source>
        <dbReference type="Google" id="ProtNLM"/>
    </source>
</evidence>
<dbReference type="EMBL" id="JROU02001228">
    <property type="protein sequence ID" value="OEH77067.1"/>
    <property type="molecule type" value="Genomic_DNA"/>
</dbReference>
<dbReference type="GO" id="GO:0005886">
    <property type="term" value="C:plasma membrane"/>
    <property type="evidence" value="ECO:0007669"/>
    <property type="project" value="TreeGrafter"/>
</dbReference>
<evidence type="ECO:0000256" key="8">
    <source>
        <dbReference type="SAM" id="Phobius"/>
    </source>
</evidence>
<feature type="compositionally biased region" description="Polar residues" evidence="7">
    <location>
        <begin position="273"/>
        <end position="286"/>
    </location>
</feature>
<feature type="transmembrane region" description="Helical" evidence="8">
    <location>
        <begin position="182"/>
        <end position="208"/>
    </location>
</feature>
<protein>
    <recommendedName>
        <fullName evidence="11">Nucleoside transporter</fullName>
    </recommendedName>
</protein>
<keyword evidence="10" id="KW-1185">Reference proteome</keyword>
<sequence length="495" mass="54997">MPRKTGSYDGDHKGPSSTEGLPRPSELSMEGDGLPDVRKGSEEKSQQVVTRGQRWIMTFAFFFLGMCSLFAWTNVLYVLPYMTEHFLDNWDAGNSLLGVFQVGNLIVQAYMMAVGAMWERWLYQGLSLTAILCAIFTPCIMYGSVTLRIALLHILCFFLGAASGFLQGSGYSFSSVMPVNQIAVYTTGQAIGAVFSVVLMAVLCFTVIDLRMQHDVVILLYVISALSAAFCIITLVLIYRTMKQPAAARAIKNAQASTPKPKKTSKTGPTEITEVTTDVAPSQSPRSLEELGPCDTPCTEEATDLEVPGNKASQAVDGSEVRKGVCYRVLKISGTEIFCIFVVFFITCNLFPRVGPLQWRITDPPRNYYVWILGIFPFGDSFGRCLCTLTIFRWLTNIILFPPKLLPWMCLGRFLLYIPFFLSKHLQNNSVFNSFWFQMVEMAVLSTTHGWFTTLGFMYGLGKAPDDEKKYVGPAAVISLILGIIAGLYLALLFR</sequence>
<feature type="transmembrane region" description="Helical" evidence="8">
    <location>
        <begin position="337"/>
        <end position="356"/>
    </location>
</feature>
<dbReference type="Pfam" id="PF01733">
    <property type="entry name" value="Nucleoside_tran"/>
    <property type="match status" value="1"/>
</dbReference>
<evidence type="ECO:0000313" key="9">
    <source>
        <dbReference type="EMBL" id="OEH77067.1"/>
    </source>
</evidence>
<dbReference type="VEuPathDB" id="ToxoDB:LOC34619343"/>
<feature type="transmembrane region" description="Helical" evidence="8">
    <location>
        <begin position="99"/>
        <end position="118"/>
    </location>
</feature>
<dbReference type="PANTHER" id="PTHR10332">
    <property type="entry name" value="EQUILIBRATIVE NUCLEOSIDE TRANSPORTER"/>
    <property type="match status" value="1"/>
</dbReference>
<evidence type="ECO:0000256" key="1">
    <source>
        <dbReference type="ARBA" id="ARBA00004141"/>
    </source>
</evidence>
<reference evidence="9 10" key="1">
    <citation type="journal article" date="2016" name="BMC Genomics">
        <title>Comparative genomics reveals Cyclospora cayetanensis possesses coccidia-like metabolism and invasion components but unique surface antigens.</title>
        <authorList>
            <person name="Liu S."/>
            <person name="Wang L."/>
            <person name="Zheng H."/>
            <person name="Xu Z."/>
            <person name="Roellig D.M."/>
            <person name="Li N."/>
            <person name="Frace M.A."/>
            <person name="Tang K."/>
            <person name="Arrowood M.J."/>
            <person name="Moss D.M."/>
            <person name="Zhang L."/>
            <person name="Feng Y."/>
            <person name="Xiao L."/>
        </authorList>
    </citation>
    <scope>NUCLEOTIDE SEQUENCE [LARGE SCALE GENOMIC DNA]</scope>
    <source>
        <strain evidence="9 10">CHN_HEN01</strain>
    </source>
</reference>
<evidence type="ECO:0000256" key="2">
    <source>
        <dbReference type="ARBA" id="ARBA00007965"/>
    </source>
</evidence>
<feature type="transmembrane region" description="Helical" evidence="8">
    <location>
        <begin position="149"/>
        <end position="170"/>
    </location>
</feature>
<evidence type="ECO:0000313" key="10">
    <source>
        <dbReference type="Proteomes" id="UP000095192"/>
    </source>
</evidence>
<comment type="similarity">
    <text evidence="2">Belongs to the SLC29A/ENT transporter (TC 2.A.57) family.</text>
</comment>
<organism evidence="9 10">
    <name type="scientific">Cyclospora cayetanensis</name>
    <dbReference type="NCBI Taxonomy" id="88456"/>
    <lineage>
        <taxon>Eukaryota</taxon>
        <taxon>Sar</taxon>
        <taxon>Alveolata</taxon>
        <taxon>Apicomplexa</taxon>
        <taxon>Conoidasida</taxon>
        <taxon>Coccidia</taxon>
        <taxon>Eucoccidiorida</taxon>
        <taxon>Eimeriorina</taxon>
        <taxon>Eimeriidae</taxon>
        <taxon>Cyclospora</taxon>
    </lineage>
</organism>
<keyword evidence="6 8" id="KW-0472">Membrane</keyword>
<feature type="transmembrane region" description="Helical" evidence="8">
    <location>
        <begin position="220"/>
        <end position="239"/>
    </location>
</feature>
<evidence type="ECO:0000256" key="4">
    <source>
        <dbReference type="ARBA" id="ARBA00022692"/>
    </source>
</evidence>
<keyword evidence="5 8" id="KW-1133">Transmembrane helix</keyword>
<evidence type="ECO:0000256" key="7">
    <source>
        <dbReference type="SAM" id="MobiDB-lite"/>
    </source>
</evidence>
<dbReference type="Gene3D" id="1.20.1250.20">
    <property type="entry name" value="MFS general substrate transporter like domains"/>
    <property type="match status" value="1"/>
</dbReference>
<keyword evidence="4 8" id="KW-0812">Transmembrane</keyword>
<dbReference type="InterPro" id="IPR036259">
    <property type="entry name" value="MFS_trans_sf"/>
</dbReference>
<dbReference type="AlphaFoldDB" id="A0A1D3D0T9"/>
<feature type="transmembrane region" description="Helical" evidence="8">
    <location>
        <begin position="405"/>
        <end position="423"/>
    </location>
</feature>
<comment type="subcellular location">
    <subcellularLocation>
        <location evidence="1">Membrane</location>
        <topology evidence="1">Multi-pass membrane protein</topology>
    </subcellularLocation>
</comment>
<proteinExistence type="inferred from homology"/>
<gene>
    <name evidence="9" type="ORF">cyc_02500</name>
</gene>
<evidence type="ECO:0000256" key="5">
    <source>
        <dbReference type="ARBA" id="ARBA00022989"/>
    </source>
</evidence>
<accession>A0A1D3D0T9</accession>
<feature type="transmembrane region" description="Helical" evidence="8">
    <location>
        <begin position="471"/>
        <end position="494"/>
    </location>
</feature>
<keyword evidence="3" id="KW-0813">Transport</keyword>
<dbReference type="Proteomes" id="UP000095192">
    <property type="component" value="Unassembled WGS sequence"/>
</dbReference>
<dbReference type="SUPFAM" id="SSF103473">
    <property type="entry name" value="MFS general substrate transporter"/>
    <property type="match status" value="1"/>
</dbReference>
<feature type="region of interest" description="Disordered" evidence="7">
    <location>
        <begin position="253"/>
        <end position="293"/>
    </location>
</feature>
<dbReference type="VEuPathDB" id="ToxoDB:cyc_02500"/>
<feature type="transmembrane region" description="Helical" evidence="8">
    <location>
        <begin position="55"/>
        <end position="79"/>
    </location>
</feature>
<feature type="compositionally biased region" description="Basic and acidic residues" evidence="7">
    <location>
        <begin position="35"/>
        <end position="45"/>
    </location>
</feature>
<dbReference type="PANTHER" id="PTHR10332:SF10">
    <property type="entry name" value="EQUILIBRATIVE NUCLEOSIDE TRANSPORTER 4"/>
    <property type="match status" value="1"/>
</dbReference>
<dbReference type="InParanoid" id="A0A1D3D0T9"/>
<feature type="transmembrane region" description="Helical" evidence="8">
    <location>
        <begin position="125"/>
        <end position="143"/>
    </location>
</feature>